<comment type="caution">
    <text evidence="1">The sequence shown here is derived from an EMBL/GenBank/DDBJ whole genome shotgun (WGS) entry which is preliminary data.</text>
</comment>
<sequence length="451" mass="50941">MSLGKWSVAGFPWASSNFGVFWVLIQNLPLSLVLPPFPTFYGSCLSTVMSSSLHSIALAWNLRFRFFLDPSTSPCFLLDWDHHNADGTHLVLGYGMENFRTPRQFFHKRSDTALLEVYSGPVSSSRGVVGPEPVHCPDLLLQCCLAMSCLSPVGVRHLPFFQFLNQALAPSSHPLPTFPVFEFQANVRDYPQEWSLDTIVHQHFLACAWLRFWCIEERGPARWPIQICWLQCSTAATLPAMFNKLLDRMLFELILNMEHTLFWMSCLDFWVALSVHYNQLLEQLFLEVLSDFPPAQRQAEFTCLHARLFFSCNPSSMLPEDVQSDINPLDAPTGITRLCLIPWEGSSSDVRSRFQLDPSSNIAARLLKGSFQTWRPQTDGGFLQRNSHPPGTSSRVKRLDLEIAATGLSPSGFLGATLPPSTSVVEVSLFRLERRRGLADRPPPNRGPTRR</sequence>
<proteinExistence type="predicted"/>
<dbReference type="Proteomes" id="UP001218218">
    <property type="component" value="Unassembled WGS sequence"/>
</dbReference>
<accession>A0AAD7EN34</accession>
<evidence type="ECO:0000313" key="1">
    <source>
        <dbReference type="EMBL" id="KAJ7339861.1"/>
    </source>
</evidence>
<evidence type="ECO:0000313" key="2">
    <source>
        <dbReference type="Proteomes" id="UP001218218"/>
    </source>
</evidence>
<protein>
    <submittedName>
        <fullName evidence="1">Uncharacterized protein</fullName>
    </submittedName>
</protein>
<organism evidence="1 2">
    <name type="scientific">Mycena albidolilacea</name>
    <dbReference type="NCBI Taxonomy" id="1033008"/>
    <lineage>
        <taxon>Eukaryota</taxon>
        <taxon>Fungi</taxon>
        <taxon>Dikarya</taxon>
        <taxon>Basidiomycota</taxon>
        <taxon>Agaricomycotina</taxon>
        <taxon>Agaricomycetes</taxon>
        <taxon>Agaricomycetidae</taxon>
        <taxon>Agaricales</taxon>
        <taxon>Marasmiineae</taxon>
        <taxon>Mycenaceae</taxon>
        <taxon>Mycena</taxon>
    </lineage>
</organism>
<keyword evidence="2" id="KW-1185">Reference proteome</keyword>
<dbReference type="AlphaFoldDB" id="A0AAD7EN34"/>
<name>A0AAD7EN34_9AGAR</name>
<gene>
    <name evidence="1" type="ORF">DFH08DRAFT_812243</name>
</gene>
<dbReference type="EMBL" id="JARIHO010000027">
    <property type="protein sequence ID" value="KAJ7339861.1"/>
    <property type="molecule type" value="Genomic_DNA"/>
</dbReference>
<reference evidence="1" key="1">
    <citation type="submission" date="2023-03" db="EMBL/GenBank/DDBJ databases">
        <title>Massive genome expansion in bonnet fungi (Mycena s.s.) driven by repeated elements and novel gene families across ecological guilds.</title>
        <authorList>
            <consortium name="Lawrence Berkeley National Laboratory"/>
            <person name="Harder C.B."/>
            <person name="Miyauchi S."/>
            <person name="Viragh M."/>
            <person name="Kuo A."/>
            <person name="Thoen E."/>
            <person name="Andreopoulos B."/>
            <person name="Lu D."/>
            <person name="Skrede I."/>
            <person name="Drula E."/>
            <person name="Henrissat B."/>
            <person name="Morin E."/>
            <person name="Kohler A."/>
            <person name="Barry K."/>
            <person name="LaButti K."/>
            <person name="Morin E."/>
            <person name="Salamov A."/>
            <person name="Lipzen A."/>
            <person name="Mereny Z."/>
            <person name="Hegedus B."/>
            <person name="Baldrian P."/>
            <person name="Stursova M."/>
            <person name="Weitz H."/>
            <person name="Taylor A."/>
            <person name="Grigoriev I.V."/>
            <person name="Nagy L.G."/>
            <person name="Martin F."/>
            <person name="Kauserud H."/>
        </authorList>
    </citation>
    <scope>NUCLEOTIDE SEQUENCE</scope>
    <source>
        <strain evidence="1">CBHHK002</strain>
    </source>
</reference>